<name>A0ACC0KME1_CHOFU</name>
<accession>A0ACC0KME1</accession>
<evidence type="ECO:0000313" key="2">
    <source>
        <dbReference type="Proteomes" id="UP001064048"/>
    </source>
</evidence>
<dbReference type="EMBL" id="CM046120">
    <property type="protein sequence ID" value="KAI8437608.1"/>
    <property type="molecule type" value="Genomic_DNA"/>
</dbReference>
<protein>
    <submittedName>
        <fullName evidence="1">Uncharacterized protein</fullName>
    </submittedName>
</protein>
<comment type="caution">
    <text evidence="1">The sequence shown here is derived from an EMBL/GenBank/DDBJ whole genome shotgun (WGS) entry which is preliminary data.</text>
</comment>
<organism evidence="1 2">
    <name type="scientific">Choristoneura fumiferana</name>
    <name type="common">Spruce budworm moth</name>
    <name type="synonym">Archips fumiferana</name>
    <dbReference type="NCBI Taxonomy" id="7141"/>
    <lineage>
        <taxon>Eukaryota</taxon>
        <taxon>Metazoa</taxon>
        <taxon>Ecdysozoa</taxon>
        <taxon>Arthropoda</taxon>
        <taxon>Hexapoda</taxon>
        <taxon>Insecta</taxon>
        <taxon>Pterygota</taxon>
        <taxon>Neoptera</taxon>
        <taxon>Endopterygota</taxon>
        <taxon>Lepidoptera</taxon>
        <taxon>Glossata</taxon>
        <taxon>Ditrysia</taxon>
        <taxon>Tortricoidea</taxon>
        <taxon>Tortricidae</taxon>
        <taxon>Tortricinae</taxon>
        <taxon>Choristoneura</taxon>
    </lineage>
</organism>
<dbReference type="Proteomes" id="UP001064048">
    <property type="component" value="Chromosome 20"/>
</dbReference>
<sequence>MAFKKVTHVLFDLDGLLIDSEVLYTQMFTAVCAKYNKEFTWELKKSLLGFQGHECAEKITKTLDIPLSIEEFMKLCQKECEVLFPKVQLMPGAKKLVEHLHSKGVPIALATSSSKESVDLKMKNFPEFLGLFQHLTMGSTDPEVTKGKPDPAIFLVCASRFPDKPKAEDCLVFEDAVNGMKAAINANMQVVVVPDPRIPAEDLKGATLVLKSLEEFKPEAFGLPSFD</sequence>
<evidence type="ECO:0000313" key="1">
    <source>
        <dbReference type="EMBL" id="KAI8437608.1"/>
    </source>
</evidence>
<gene>
    <name evidence="1" type="ORF">MSG28_011875</name>
</gene>
<proteinExistence type="predicted"/>
<keyword evidence="2" id="KW-1185">Reference proteome</keyword>
<reference evidence="1 2" key="1">
    <citation type="journal article" date="2022" name="Genome Biol. Evol.">
        <title>The Spruce Budworm Genome: Reconstructing the Evolutionary History of Antifreeze Proteins.</title>
        <authorList>
            <person name="Beliveau C."/>
            <person name="Gagne P."/>
            <person name="Picq S."/>
            <person name="Vernygora O."/>
            <person name="Keeling C.I."/>
            <person name="Pinkney K."/>
            <person name="Doucet D."/>
            <person name="Wen F."/>
            <person name="Johnston J.S."/>
            <person name="Maaroufi H."/>
            <person name="Boyle B."/>
            <person name="Laroche J."/>
            <person name="Dewar K."/>
            <person name="Juretic N."/>
            <person name="Blackburn G."/>
            <person name="Nisole A."/>
            <person name="Brunet B."/>
            <person name="Brandao M."/>
            <person name="Lumley L."/>
            <person name="Duan J."/>
            <person name="Quan G."/>
            <person name="Lucarotti C.J."/>
            <person name="Roe A.D."/>
            <person name="Sperling F.A.H."/>
            <person name="Levesque R.C."/>
            <person name="Cusson M."/>
        </authorList>
    </citation>
    <scope>NUCLEOTIDE SEQUENCE [LARGE SCALE GENOMIC DNA]</scope>
    <source>
        <strain evidence="1">Glfc:IPQL:Cfum</strain>
    </source>
</reference>